<evidence type="ECO:0000313" key="1">
    <source>
        <dbReference type="EMBL" id="KAA6317024.1"/>
    </source>
</evidence>
<name>A0A5J4Q816_9ZZZZ</name>
<accession>A0A5J4Q816</accession>
<feature type="non-terminal residue" evidence="1">
    <location>
        <position position="57"/>
    </location>
</feature>
<dbReference type="AlphaFoldDB" id="A0A5J4Q816"/>
<reference evidence="1" key="1">
    <citation type="submission" date="2019-03" db="EMBL/GenBank/DDBJ databases">
        <title>Single cell metagenomics reveals metabolic interactions within the superorganism composed of flagellate Streblomastix strix and complex community of Bacteroidetes bacteria on its surface.</title>
        <authorList>
            <person name="Treitli S.C."/>
            <person name="Kolisko M."/>
            <person name="Husnik F."/>
            <person name="Keeling P."/>
            <person name="Hampl V."/>
        </authorList>
    </citation>
    <scope>NUCLEOTIDE SEQUENCE</scope>
    <source>
        <strain evidence="1">STM</strain>
    </source>
</reference>
<gene>
    <name evidence="1" type="ORF">EZS27_032755</name>
</gene>
<organism evidence="1">
    <name type="scientific">termite gut metagenome</name>
    <dbReference type="NCBI Taxonomy" id="433724"/>
    <lineage>
        <taxon>unclassified sequences</taxon>
        <taxon>metagenomes</taxon>
        <taxon>organismal metagenomes</taxon>
    </lineage>
</organism>
<sequence>MQGQTTGKNIYWLERLDIIPISVFVVQKIVFFKKNHIGIQENTTKRITVPQFDGIIT</sequence>
<dbReference type="EMBL" id="SNRY01004666">
    <property type="protein sequence ID" value="KAA6317024.1"/>
    <property type="molecule type" value="Genomic_DNA"/>
</dbReference>
<protein>
    <submittedName>
        <fullName evidence="1">Uncharacterized protein</fullName>
    </submittedName>
</protein>
<comment type="caution">
    <text evidence="1">The sequence shown here is derived from an EMBL/GenBank/DDBJ whole genome shotgun (WGS) entry which is preliminary data.</text>
</comment>
<proteinExistence type="predicted"/>